<evidence type="ECO:0000313" key="2">
    <source>
        <dbReference type="Proteomes" id="UP000886998"/>
    </source>
</evidence>
<sequence>MKKGEKAPPPVSGPGERWRVAHLDGLRGGRPFGGKMHRAVEKRSCTLCSLFARRTGNGAEKEPLSSSGLPWTHWIVSLMTRLKRIPGEGTPCLTPRRMGGVRSLLRFKMEEDAPT</sequence>
<comment type="caution">
    <text evidence="1">The sequence shown here is derived from an EMBL/GenBank/DDBJ whole genome shotgun (WGS) entry which is preliminary data.</text>
</comment>
<proteinExistence type="predicted"/>
<gene>
    <name evidence="1" type="ORF">TNIN_490091</name>
</gene>
<dbReference type="EMBL" id="BMAV01026309">
    <property type="protein sequence ID" value="GFS49163.1"/>
    <property type="molecule type" value="Genomic_DNA"/>
</dbReference>
<keyword evidence="2" id="KW-1185">Reference proteome</keyword>
<protein>
    <submittedName>
        <fullName evidence="1">Uncharacterized protein</fullName>
    </submittedName>
</protein>
<name>A0A8X6JPG0_9ARAC</name>
<accession>A0A8X6JPG0</accession>
<evidence type="ECO:0000313" key="1">
    <source>
        <dbReference type="EMBL" id="GFS49163.1"/>
    </source>
</evidence>
<reference evidence="1" key="1">
    <citation type="submission" date="2020-08" db="EMBL/GenBank/DDBJ databases">
        <title>Multicomponent nature underlies the extraordinary mechanical properties of spider dragline silk.</title>
        <authorList>
            <person name="Kono N."/>
            <person name="Nakamura H."/>
            <person name="Mori M."/>
            <person name="Yoshida Y."/>
            <person name="Ohtoshi R."/>
            <person name="Malay A.D."/>
            <person name="Moran D.A.P."/>
            <person name="Tomita M."/>
            <person name="Numata K."/>
            <person name="Arakawa K."/>
        </authorList>
    </citation>
    <scope>NUCLEOTIDE SEQUENCE</scope>
</reference>
<dbReference type="Proteomes" id="UP000886998">
    <property type="component" value="Unassembled WGS sequence"/>
</dbReference>
<dbReference type="AlphaFoldDB" id="A0A8X6JPG0"/>
<organism evidence="1 2">
    <name type="scientific">Trichonephila inaurata madagascariensis</name>
    <dbReference type="NCBI Taxonomy" id="2747483"/>
    <lineage>
        <taxon>Eukaryota</taxon>
        <taxon>Metazoa</taxon>
        <taxon>Ecdysozoa</taxon>
        <taxon>Arthropoda</taxon>
        <taxon>Chelicerata</taxon>
        <taxon>Arachnida</taxon>
        <taxon>Araneae</taxon>
        <taxon>Araneomorphae</taxon>
        <taxon>Entelegynae</taxon>
        <taxon>Araneoidea</taxon>
        <taxon>Nephilidae</taxon>
        <taxon>Trichonephila</taxon>
        <taxon>Trichonephila inaurata</taxon>
    </lineage>
</organism>